<evidence type="ECO:0000259" key="6">
    <source>
        <dbReference type="Pfam" id="PF14759"/>
    </source>
</evidence>
<dbReference type="Pfam" id="PF14759">
    <property type="entry name" value="Reductase_C"/>
    <property type="match status" value="1"/>
</dbReference>
<dbReference type="PANTHER" id="PTHR43557">
    <property type="entry name" value="APOPTOSIS-INDUCING FACTOR 1"/>
    <property type="match status" value="1"/>
</dbReference>
<dbReference type="PANTHER" id="PTHR43557:SF2">
    <property type="entry name" value="RIESKE DOMAIN-CONTAINING PROTEIN-RELATED"/>
    <property type="match status" value="1"/>
</dbReference>
<proteinExistence type="predicted"/>
<keyword evidence="3" id="KW-0274">FAD</keyword>
<feature type="domain" description="Reductase C-terminal" evidence="6">
    <location>
        <begin position="323"/>
        <end position="389"/>
    </location>
</feature>
<dbReference type="InterPro" id="IPR028202">
    <property type="entry name" value="Reductase_C"/>
</dbReference>
<dbReference type="PRINTS" id="PR00411">
    <property type="entry name" value="PNDRDTASEI"/>
</dbReference>
<evidence type="ECO:0000256" key="3">
    <source>
        <dbReference type="ARBA" id="ARBA00022827"/>
    </source>
</evidence>
<evidence type="ECO:0000256" key="2">
    <source>
        <dbReference type="ARBA" id="ARBA00022630"/>
    </source>
</evidence>
<dbReference type="EMBL" id="KX155565">
    <property type="protein sequence ID" value="APP18129.1"/>
    <property type="molecule type" value="Genomic_DNA"/>
</dbReference>
<comment type="cofactor">
    <cofactor evidence="1">
        <name>FAD</name>
        <dbReference type="ChEBI" id="CHEBI:57692"/>
    </cofactor>
</comment>
<dbReference type="InterPro" id="IPR036188">
    <property type="entry name" value="FAD/NAD-bd_sf"/>
</dbReference>
<dbReference type="SUPFAM" id="SSF51905">
    <property type="entry name" value="FAD/NAD(P)-binding domain"/>
    <property type="match status" value="1"/>
</dbReference>
<keyword evidence="2" id="KW-0285">Flavoprotein</keyword>
<accession>A0A1L5SM58</accession>
<dbReference type="InterPro" id="IPR023753">
    <property type="entry name" value="FAD/NAD-binding_dom"/>
</dbReference>
<dbReference type="InterPro" id="IPR050446">
    <property type="entry name" value="FAD-oxidoreductase/Apoptosis"/>
</dbReference>
<evidence type="ECO:0000256" key="1">
    <source>
        <dbReference type="ARBA" id="ARBA00001974"/>
    </source>
</evidence>
<dbReference type="InterPro" id="IPR016156">
    <property type="entry name" value="FAD/NAD-linked_Rdtase_dimer_sf"/>
</dbReference>
<dbReference type="AlphaFoldDB" id="A0A1L5SM58"/>
<dbReference type="Gene3D" id="3.50.50.60">
    <property type="entry name" value="FAD/NAD(P)-binding domain"/>
    <property type="match status" value="2"/>
</dbReference>
<dbReference type="PRINTS" id="PR00368">
    <property type="entry name" value="FADPNR"/>
</dbReference>
<evidence type="ECO:0000313" key="7">
    <source>
        <dbReference type="EMBL" id="APP18129.1"/>
    </source>
</evidence>
<gene>
    <name evidence="7" type="primary">nolAa</name>
</gene>
<dbReference type="Pfam" id="PF07992">
    <property type="entry name" value="Pyr_redox_2"/>
    <property type="match status" value="1"/>
</dbReference>
<keyword evidence="4" id="KW-0560">Oxidoreductase</keyword>
<protein>
    <submittedName>
        <fullName evidence="7">Ferredoxin reductase</fullName>
    </submittedName>
</protein>
<feature type="domain" description="FAD/NAD(P)-binding" evidence="5">
    <location>
        <begin position="4"/>
        <end position="304"/>
    </location>
</feature>
<evidence type="ECO:0000256" key="4">
    <source>
        <dbReference type="ARBA" id="ARBA00023002"/>
    </source>
</evidence>
<reference evidence="7" key="1">
    <citation type="submission" date="2016-04" db="EMBL/GenBank/DDBJ databases">
        <title>2-naphthol catabolic nol gene cluster in Burkholderia sp. strain BC1.</title>
        <authorList>
            <person name="Pal Chowdhury P."/>
            <person name="Dutta T.K."/>
        </authorList>
    </citation>
    <scope>NUCLEOTIDE SEQUENCE</scope>
    <source>
        <strain evidence="7">BC1</strain>
    </source>
</reference>
<dbReference type="GO" id="GO:0005737">
    <property type="term" value="C:cytoplasm"/>
    <property type="evidence" value="ECO:0007669"/>
    <property type="project" value="TreeGrafter"/>
</dbReference>
<dbReference type="SUPFAM" id="SSF55424">
    <property type="entry name" value="FAD/NAD-linked reductases, dimerisation (C-terminal) domain"/>
    <property type="match status" value="1"/>
</dbReference>
<evidence type="ECO:0000259" key="5">
    <source>
        <dbReference type="Pfam" id="PF07992"/>
    </source>
</evidence>
<name>A0A1L5SM58_9BURK</name>
<sequence length="398" mass="43286">MKSFDVLIVGSGHAGSQAAISLRQLKYEGSIGVLGEEAVLPYERPPLSKDYLGGEKSFDRILIRGEDYWADQKISMLLGRRVNEITPDKRVVRTVSGESFGYGNLIWAAGGAARRIDCTGSDLAGIHYIRHIQDTNRLLSELPRARKVVVIGGGYVGLEAAASLRKMGKDVVLFEATTRALARSTCETVSRFIETQHRLHGVDVRLGVGVAAIEGKSGHVVAVRLLDGTCVDADLVIAGIGIVPAVEVLAAAGAKVANGVEVDEQCKTSLPNVFAIGDCALHKNRYADDALIRLESVQNALDQAHVVAKTLVNQSARYESLPWFWSNQYDIKLQTAGLSIGYDRTEIRGDVSASSFAVDYYKGDRHIATDCINSPRDFVAARKKLTEQFESRKELIIS</sequence>
<dbReference type="GO" id="GO:0016651">
    <property type="term" value="F:oxidoreductase activity, acting on NAD(P)H"/>
    <property type="evidence" value="ECO:0007669"/>
    <property type="project" value="TreeGrafter"/>
</dbReference>
<organism evidence="7">
    <name type="scientific">Burkholderia sp. BC1</name>
    <dbReference type="NCBI Taxonomy" id="1095370"/>
    <lineage>
        <taxon>Bacteria</taxon>
        <taxon>Pseudomonadati</taxon>
        <taxon>Pseudomonadota</taxon>
        <taxon>Betaproteobacteria</taxon>
        <taxon>Burkholderiales</taxon>
        <taxon>Burkholderiaceae</taxon>
        <taxon>Burkholderia</taxon>
    </lineage>
</organism>
<dbReference type="Gene3D" id="3.30.390.30">
    <property type="match status" value="1"/>
</dbReference>